<evidence type="ECO:0000313" key="2">
    <source>
        <dbReference type="EMBL" id="GGX64549.1"/>
    </source>
</evidence>
<gene>
    <name evidence="2" type="ORF">GCM10010358_18570</name>
</gene>
<reference evidence="2" key="2">
    <citation type="submission" date="2020-09" db="EMBL/GenBank/DDBJ databases">
        <authorList>
            <person name="Sun Q."/>
            <person name="Ohkuma M."/>
        </authorList>
    </citation>
    <scope>NUCLEOTIDE SEQUENCE</scope>
    <source>
        <strain evidence="2">JCM 4790</strain>
    </source>
</reference>
<dbReference type="Proteomes" id="UP000619244">
    <property type="component" value="Unassembled WGS sequence"/>
</dbReference>
<evidence type="ECO:0000313" key="3">
    <source>
        <dbReference type="Proteomes" id="UP000619244"/>
    </source>
</evidence>
<evidence type="ECO:0000256" key="1">
    <source>
        <dbReference type="SAM" id="MobiDB-lite"/>
    </source>
</evidence>
<dbReference type="AlphaFoldDB" id="A0A918KHZ3"/>
<sequence>MEKGTGAARGPGDGPSGRPGVPGPPLSGADGRPAPYGGSAASGRRRCYGALRWPGTPARLAAYISRPG</sequence>
<protein>
    <submittedName>
        <fullName evidence="2">Uncharacterized protein</fullName>
    </submittedName>
</protein>
<accession>A0A918KHZ3</accession>
<feature type="compositionally biased region" description="Gly residues" evidence="1">
    <location>
        <begin position="7"/>
        <end position="17"/>
    </location>
</feature>
<proteinExistence type="predicted"/>
<keyword evidence="3" id="KW-1185">Reference proteome</keyword>
<name>A0A918KHZ3_9ACTN</name>
<dbReference type="EMBL" id="BMVU01000005">
    <property type="protein sequence ID" value="GGX64549.1"/>
    <property type="molecule type" value="Genomic_DNA"/>
</dbReference>
<organism evidence="2 3">
    <name type="scientific">Streptomyces minutiscleroticus</name>
    <dbReference type="NCBI Taxonomy" id="68238"/>
    <lineage>
        <taxon>Bacteria</taxon>
        <taxon>Bacillati</taxon>
        <taxon>Actinomycetota</taxon>
        <taxon>Actinomycetes</taxon>
        <taxon>Kitasatosporales</taxon>
        <taxon>Streptomycetaceae</taxon>
        <taxon>Streptomyces</taxon>
    </lineage>
</organism>
<comment type="caution">
    <text evidence="2">The sequence shown here is derived from an EMBL/GenBank/DDBJ whole genome shotgun (WGS) entry which is preliminary data.</text>
</comment>
<reference evidence="2" key="1">
    <citation type="journal article" date="2014" name="Int. J. Syst. Evol. Microbiol.">
        <title>Complete genome sequence of Corynebacterium casei LMG S-19264T (=DSM 44701T), isolated from a smear-ripened cheese.</title>
        <authorList>
            <consortium name="US DOE Joint Genome Institute (JGI-PGF)"/>
            <person name="Walter F."/>
            <person name="Albersmeier A."/>
            <person name="Kalinowski J."/>
            <person name="Ruckert C."/>
        </authorList>
    </citation>
    <scope>NUCLEOTIDE SEQUENCE</scope>
    <source>
        <strain evidence="2">JCM 4790</strain>
    </source>
</reference>
<feature type="region of interest" description="Disordered" evidence="1">
    <location>
        <begin position="1"/>
        <end position="43"/>
    </location>
</feature>